<dbReference type="PROSITE" id="PS50994">
    <property type="entry name" value="INTEGRASE"/>
    <property type="match status" value="1"/>
</dbReference>
<accession>A0A1U7CPZ1</accession>
<reference evidence="3" key="1">
    <citation type="submission" date="2016-12" db="EMBL/GenBank/DDBJ databases">
        <title>Comparative genomics of four Isosphaeraceae planctomycetes: a common pool of plasmids and glycoside hydrolase genes.</title>
        <authorList>
            <person name="Ivanova A."/>
        </authorList>
    </citation>
    <scope>NUCLEOTIDE SEQUENCE [LARGE SCALE GENOMIC DNA]</scope>
    <source>
        <strain evidence="3">PX4</strain>
    </source>
</reference>
<proteinExistence type="predicted"/>
<dbReference type="Pfam" id="PF00665">
    <property type="entry name" value="rve"/>
    <property type="match status" value="1"/>
</dbReference>
<feature type="domain" description="Integrase catalytic" evidence="1">
    <location>
        <begin position="16"/>
        <end position="179"/>
    </location>
</feature>
<dbReference type="Pfam" id="PF13333">
    <property type="entry name" value="rve_2"/>
    <property type="match status" value="1"/>
</dbReference>
<dbReference type="NCBIfam" id="NF033516">
    <property type="entry name" value="transpos_IS3"/>
    <property type="match status" value="1"/>
</dbReference>
<name>A0A1U7CPZ1_9BACT</name>
<evidence type="ECO:0000313" key="3">
    <source>
        <dbReference type="Proteomes" id="UP000186309"/>
    </source>
</evidence>
<dbReference type="AlphaFoldDB" id="A0A1U7CPZ1"/>
<sequence>MNTLAKLMKADGVRSKARRRFVVRTTDITYVPTAESWLYLAVVLDLFSRRVVGWATADHLRAELACDALRMALKHRRPKAELLHHSDRGVQCACESCQALLAERKITPSMSRKGNCHDNAVTESFFSTTKRELTHHESYATREEACRSLFEYIEVFYNRRRLHSTLGYRSPVDYEARFPN</sequence>
<dbReference type="KEGG" id="pbor:BSF38_02475"/>
<dbReference type="Gene3D" id="3.30.420.10">
    <property type="entry name" value="Ribonuclease H-like superfamily/Ribonuclease H"/>
    <property type="match status" value="1"/>
</dbReference>
<dbReference type="InterPro" id="IPR012337">
    <property type="entry name" value="RNaseH-like_sf"/>
</dbReference>
<gene>
    <name evidence="2" type="ORF">BSF38_02475</name>
</gene>
<dbReference type="Proteomes" id="UP000186309">
    <property type="component" value="Chromosome"/>
</dbReference>
<dbReference type="EMBL" id="CP019082">
    <property type="protein sequence ID" value="APW60978.1"/>
    <property type="molecule type" value="Genomic_DNA"/>
</dbReference>
<dbReference type="OrthoDB" id="289367at2"/>
<dbReference type="STRING" id="1387353.BSF38_02475"/>
<dbReference type="PANTHER" id="PTHR46889">
    <property type="entry name" value="TRANSPOSASE INSF FOR INSERTION SEQUENCE IS3B-RELATED"/>
    <property type="match status" value="1"/>
</dbReference>
<organism evidence="2 3">
    <name type="scientific">Paludisphaera borealis</name>
    <dbReference type="NCBI Taxonomy" id="1387353"/>
    <lineage>
        <taxon>Bacteria</taxon>
        <taxon>Pseudomonadati</taxon>
        <taxon>Planctomycetota</taxon>
        <taxon>Planctomycetia</taxon>
        <taxon>Isosphaerales</taxon>
        <taxon>Isosphaeraceae</taxon>
        <taxon>Paludisphaera</taxon>
    </lineage>
</organism>
<dbReference type="GO" id="GO:0003676">
    <property type="term" value="F:nucleic acid binding"/>
    <property type="evidence" value="ECO:0007669"/>
    <property type="project" value="InterPro"/>
</dbReference>
<dbReference type="InterPro" id="IPR048020">
    <property type="entry name" value="Transpos_IS3"/>
</dbReference>
<dbReference type="GO" id="GO:0015074">
    <property type="term" value="P:DNA integration"/>
    <property type="evidence" value="ECO:0007669"/>
    <property type="project" value="InterPro"/>
</dbReference>
<dbReference type="InterPro" id="IPR050900">
    <property type="entry name" value="Transposase_IS3/IS150/IS904"/>
</dbReference>
<evidence type="ECO:0000259" key="1">
    <source>
        <dbReference type="PROSITE" id="PS50994"/>
    </source>
</evidence>
<evidence type="ECO:0000313" key="2">
    <source>
        <dbReference type="EMBL" id="APW60978.1"/>
    </source>
</evidence>
<dbReference type="SUPFAM" id="SSF53098">
    <property type="entry name" value="Ribonuclease H-like"/>
    <property type="match status" value="1"/>
</dbReference>
<protein>
    <recommendedName>
        <fullName evidence="1">Integrase catalytic domain-containing protein</fullName>
    </recommendedName>
</protein>
<dbReference type="PANTHER" id="PTHR46889:SF4">
    <property type="entry name" value="TRANSPOSASE INSO FOR INSERTION SEQUENCE ELEMENT IS911B-RELATED"/>
    <property type="match status" value="1"/>
</dbReference>
<keyword evidence="3" id="KW-1185">Reference proteome</keyword>
<dbReference type="InterPro" id="IPR001584">
    <property type="entry name" value="Integrase_cat-core"/>
</dbReference>
<dbReference type="InterPro" id="IPR036397">
    <property type="entry name" value="RNaseH_sf"/>
</dbReference>